<proteinExistence type="predicted"/>
<comment type="caution">
    <text evidence="6">The sequence shown here is derived from an EMBL/GenBank/DDBJ whole genome shotgun (WGS) entry which is preliminary data.</text>
</comment>
<dbReference type="PANTHER" id="PTHR24567">
    <property type="entry name" value="CRP FAMILY TRANSCRIPTIONAL REGULATORY PROTEIN"/>
    <property type="match status" value="1"/>
</dbReference>
<dbReference type="InterPro" id="IPR000595">
    <property type="entry name" value="cNMP-bd_dom"/>
</dbReference>
<protein>
    <submittedName>
        <fullName evidence="6">Crp/Fnr family transcriptional regulator</fullName>
    </submittedName>
</protein>
<reference evidence="6" key="1">
    <citation type="submission" date="2020-09" db="EMBL/GenBank/DDBJ databases">
        <title>Pelagicoccus enzymogenes sp. nov. with an EPS production, isolated from marine sediment.</title>
        <authorList>
            <person name="Feng X."/>
        </authorList>
    </citation>
    <scope>NUCLEOTIDE SEQUENCE</scope>
    <source>
        <strain evidence="6">NFK12</strain>
    </source>
</reference>
<dbReference type="SMART" id="SM00419">
    <property type="entry name" value="HTH_CRP"/>
    <property type="match status" value="1"/>
</dbReference>
<evidence type="ECO:0000259" key="4">
    <source>
        <dbReference type="PROSITE" id="PS50042"/>
    </source>
</evidence>
<dbReference type="InterPro" id="IPR036388">
    <property type="entry name" value="WH-like_DNA-bd_sf"/>
</dbReference>
<keyword evidence="3" id="KW-0804">Transcription</keyword>
<dbReference type="EMBL" id="JACYFG010000013">
    <property type="protein sequence ID" value="MBD5779754.1"/>
    <property type="molecule type" value="Genomic_DNA"/>
</dbReference>
<dbReference type="Gene3D" id="2.60.120.10">
    <property type="entry name" value="Jelly Rolls"/>
    <property type="match status" value="1"/>
</dbReference>
<dbReference type="SUPFAM" id="SSF51206">
    <property type="entry name" value="cAMP-binding domain-like"/>
    <property type="match status" value="1"/>
</dbReference>
<dbReference type="PROSITE" id="PS50042">
    <property type="entry name" value="CNMP_BINDING_3"/>
    <property type="match status" value="1"/>
</dbReference>
<dbReference type="Proteomes" id="UP000622317">
    <property type="component" value="Unassembled WGS sequence"/>
</dbReference>
<dbReference type="Gene3D" id="1.10.10.10">
    <property type="entry name" value="Winged helix-like DNA-binding domain superfamily/Winged helix DNA-binding domain"/>
    <property type="match status" value="1"/>
</dbReference>
<dbReference type="GO" id="GO:0003677">
    <property type="term" value="F:DNA binding"/>
    <property type="evidence" value="ECO:0007669"/>
    <property type="project" value="UniProtKB-KW"/>
</dbReference>
<keyword evidence="2" id="KW-0238">DNA-binding</keyword>
<feature type="domain" description="HTH crp-type" evidence="5">
    <location>
        <begin position="169"/>
        <end position="236"/>
    </location>
</feature>
<sequence length="245" mass="27450">MPAPTITSHSTAIEEKPSNQAALTAISHSLRQTELFKRLDSPSLSKLAQLCRIVKLPKNGILFHEGEVAQGFYIVHTGSISLSRISIEGKEQVISLFRPHDCFAEATLSTLETYPATASALEPTQVILVSKRSFRSFIAERPDLAMSMLASMSLHLKHLVQMIEDLKFKQIECRLANWLLRQLESESDIVNLPFSKKVLASRLGVTSETLSRAFARFRKEGLITVNTRDILIEDREGLSAYLREL</sequence>
<dbReference type="Pfam" id="PF00027">
    <property type="entry name" value="cNMP_binding"/>
    <property type="match status" value="1"/>
</dbReference>
<dbReference type="RefSeq" id="WP_191616881.1">
    <property type="nucleotide sequence ID" value="NZ_JACYFG010000013.1"/>
</dbReference>
<keyword evidence="1" id="KW-0805">Transcription regulation</keyword>
<dbReference type="SMART" id="SM00100">
    <property type="entry name" value="cNMP"/>
    <property type="match status" value="1"/>
</dbReference>
<dbReference type="PRINTS" id="PR00034">
    <property type="entry name" value="HTHCRP"/>
</dbReference>
<dbReference type="GO" id="GO:0003700">
    <property type="term" value="F:DNA-binding transcription factor activity"/>
    <property type="evidence" value="ECO:0007669"/>
    <property type="project" value="TreeGrafter"/>
</dbReference>
<dbReference type="PANTHER" id="PTHR24567:SF74">
    <property type="entry name" value="HTH-TYPE TRANSCRIPTIONAL REGULATOR ARCR"/>
    <property type="match status" value="1"/>
</dbReference>
<gene>
    <name evidence="6" type="ORF">IEN85_09645</name>
</gene>
<evidence type="ECO:0000256" key="2">
    <source>
        <dbReference type="ARBA" id="ARBA00023125"/>
    </source>
</evidence>
<dbReference type="InterPro" id="IPR012318">
    <property type="entry name" value="HTH_CRP"/>
</dbReference>
<organism evidence="6 7">
    <name type="scientific">Pelagicoccus enzymogenes</name>
    <dbReference type="NCBI Taxonomy" id="2773457"/>
    <lineage>
        <taxon>Bacteria</taxon>
        <taxon>Pseudomonadati</taxon>
        <taxon>Verrucomicrobiota</taxon>
        <taxon>Opitutia</taxon>
        <taxon>Puniceicoccales</taxon>
        <taxon>Pelagicoccaceae</taxon>
        <taxon>Pelagicoccus</taxon>
    </lineage>
</organism>
<dbReference type="InterPro" id="IPR014710">
    <property type="entry name" value="RmlC-like_jellyroll"/>
</dbReference>
<dbReference type="Pfam" id="PF13545">
    <property type="entry name" value="HTH_Crp_2"/>
    <property type="match status" value="1"/>
</dbReference>
<evidence type="ECO:0000313" key="7">
    <source>
        <dbReference type="Proteomes" id="UP000622317"/>
    </source>
</evidence>
<dbReference type="AlphaFoldDB" id="A0A927F7G1"/>
<dbReference type="InterPro" id="IPR018490">
    <property type="entry name" value="cNMP-bd_dom_sf"/>
</dbReference>
<dbReference type="InterPro" id="IPR050397">
    <property type="entry name" value="Env_Response_Regulators"/>
</dbReference>
<evidence type="ECO:0000256" key="3">
    <source>
        <dbReference type="ARBA" id="ARBA00023163"/>
    </source>
</evidence>
<accession>A0A927F7G1</accession>
<dbReference type="InterPro" id="IPR036390">
    <property type="entry name" value="WH_DNA-bd_sf"/>
</dbReference>
<dbReference type="CDD" id="cd00038">
    <property type="entry name" value="CAP_ED"/>
    <property type="match status" value="1"/>
</dbReference>
<name>A0A927F7G1_9BACT</name>
<dbReference type="PROSITE" id="PS51063">
    <property type="entry name" value="HTH_CRP_2"/>
    <property type="match status" value="1"/>
</dbReference>
<evidence type="ECO:0000256" key="1">
    <source>
        <dbReference type="ARBA" id="ARBA00023015"/>
    </source>
</evidence>
<dbReference type="GO" id="GO:0005829">
    <property type="term" value="C:cytosol"/>
    <property type="evidence" value="ECO:0007669"/>
    <property type="project" value="TreeGrafter"/>
</dbReference>
<keyword evidence="7" id="KW-1185">Reference proteome</keyword>
<evidence type="ECO:0000313" key="6">
    <source>
        <dbReference type="EMBL" id="MBD5779754.1"/>
    </source>
</evidence>
<dbReference type="SUPFAM" id="SSF46785">
    <property type="entry name" value="Winged helix' DNA-binding domain"/>
    <property type="match status" value="1"/>
</dbReference>
<evidence type="ECO:0000259" key="5">
    <source>
        <dbReference type="PROSITE" id="PS51063"/>
    </source>
</evidence>
<feature type="domain" description="Cyclic nucleotide-binding" evidence="4">
    <location>
        <begin position="35"/>
        <end position="155"/>
    </location>
</feature>